<proteinExistence type="predicted"/>
<evidence type="ECO:0000313" key="1">
    <source>
        <dbReference type="EMBL" id="ACL20058.1"/>
    </source>
</evidence>
<accession>B8FRE3</accession>
<dbReference type="HOGENOM" id="CLU_3006766_0_0_9"/>
<evidence type="ECO:0000313" key="2">
    <source>
        <dbReference type="Proteomes" id="UP000007726"/>
    </source>
</evidence>
<sequence length="56" mass="6076">MQHVSPAGCLTGKRLAQFVSYKGITAALMSLGRYFFLVMTNTISVANAIAKLNNKK</sequence>
<protein>
    <submittedName>
        <fullName evidence="1">Uncharacterized protein</fullName>
    </submittedName>
</protein>
<dbReference type="EMBL" id="CP001336">
    <property type="protein sequence ID" value="ACL20058.1"/>
    <property type="molecule type" value="Genomic_DNA"/>
</dbReference>
<organism evidence="1 2">
    <name type="scientific">Desulfitobacterium hafniense (strain DSM 10664 / DCB-2)</name>
    <dbReference type="NCBI Taxonomy" id="272564"/>
    <lineage>
        <taxon>Bacteria</taxon>
        <taxon>Bacillati</taxon>
        <taxon>Bacillota</taxon>
        <taxon>Clostridia</taxon>
        <taxon>Eubacteriales</taxon>
        <taxon>Desulfitobacteriaceae</taxon>
        <taxon>Desulfitobacterium</taxon>
    </lineage>
</organism>
<name>B8FRE3_DESHD</name>
<dbReference type="AlphaFoldDB" id="B8FRE3"/>
<gene>
    <name evidence="1" type="ordered locus">Dhaf_2021</name>
</gene>
<dbReference type="KEGG" id="dhd:Dhaf_2021"/>
<reference evidence="1 2" key="1">
    <citation type="journal article" date="2012" name="BMC Microbiol.">
        <title>Genome sequence of Desulfitobacterium hafniense DCB-2, a Gram-positive anaerobe capable of dehalogenation and metal reduction.</title>
        <authorList>
            <person name="Kim S.H."/>
            <person name="Harzman C."/>
            <person name="Davis J.K."/>
            <person name="Hutcheson R."/>
            <person name="Broderick J.B."/>
            <person name="Marsh T.L."/>
            <person name="Tiedje J.M."/>
        </authorList>
    </citation>
    <scope>NUCLEOTIDE SEQUENCE [LARGE SCALE GENOMIC DNA]</scope>
    <source>
        <strain evidence="2">DSM 10664 / DCB-2</strain>
    </source>
</reference>
<dbReference type="Proteomes" id="UP000007726">
    <property type="component" value="Chromosome"/>
</dbReference>